<keyword evidence="3" id="KW-1185">Reference proteome</keyword>
<keyword evidence="1" id="KW-0472">Membrane</keyword>
<protein>
    <submittedName>
        <fullName evidence="2">Uncharacterized protein</fullName>
    </submittedName>
</protein>
<proteinExistence type="predicted"/>
<keyword evidence="1" id="KW-0812">Transmembrane</keyword>
<accession>A0A067SJV8</accession>
<evidence type="ECO:0000313" key="3">
    <source>
        <dbReference type="Proteomes" id="UP000027222"/>
    </source>
</evidence>
<dbReference type="HOGENOM" id="CLU_2038259_0_0_1"/>
<reference evidence="3" key="1">
    <citation type="journal article" date="2014" name="Proc. Natl. Acad. Sci. U.S.A.">
        <title>Extensive sampling of basidiomycete genomes demonstrates inadequacy of the white-rot/brown-rot paradigm for wood decay fungi.</title>
        <authorList>
            <person name="Riley R."/>
            <person name="Salamov A.A."/>
            <person name="Brown D.W."/>
            <person name="Nagy L.G."/>
            <person name="Floudas D."/>
            <person name="Held B.W."/>
            <person name="Levasseur A."/>
            <person name="Lombard V."/>
            <person name="Morin E."/>
            <person name="Otillar R."/>
            <person name="Lindquist E.A."/>
            <person name="Sun H."/>
            <person name="LaButti K.M."/>
            <person name="Schmutz J."/>
            <person name="Jabbour D."/>
            <person name="Luo H."/>
            <person name="Baker S.E."/>
            <person name="Pisabarro A.G."/>
            <person name="Walton J.D."/>
            <person name="Blanchette R.A."/>
            <person name="Henrissat B."/>
            <person name="Martin F."/>
            <person name="Cullen D."/>
            <person name="Hibbett D.S."/>
            <person name="Grigoriev I.V."/>
        </authorList>
    </citation>
    <scope>NUCLEOTIDE SEQUENCE [LARGE SCALE GENOMIC DNA]</scope>
    <source>
        <strain evidence="3">CBS 339.88</strain>
    </source>
</reference>
<feature type="transmembrane region" description="Helical" evidence="1">
    <location>
        <begin position="65"/>
        <end position="83"/>
    </location>
</feature>
<evidence type="ECO:0000313" key="2">
    <source>
        <dbReference type="EMBL" id="KDR67028.1"/>
    </source>
</evidence>
<dbReference type="Proteomes" id="UP000027222">
    <property type="component" value="Unassembled WGS sequence"/>
</dbReference>
<dbReference type="EMBL" id="KL142418">
    <property type="protein sequence ID" value="KDR67028.1"/>
    <property type="molecule type" value="Genomic_DNA"/>
</dbReference>
<organism evidence="2 3">
    <name type="scientific">Galerina marginata (strain CBS 339.88)</name>
    <dbReference type="NCBI Taxonomy" id="685588"/>
    <lineage>
        <taxon>Eukaryota</taxon>
        <taxon>Fungi</taxon>
        <taxon>Dikarya</taxon>
        <taxon>Basidiomycota</taxon>
        <taxon>Agaricomycotina</taxon>
        <taxon>Agaricomycetes</taxon>
        <taxon>Agaricomycetidae</taxon>
        <taxon>Agaricales</taxon>
        <taxon>Agaricineae</taxon>
        <taxon>Strophariaceae</taxon>
        <taxon>Galerina</taxon>
    </lineage>
</organism>
<gene>
    <name evidence="2" type="ORF">GALMADRAFT_1358894</name>
</gene>
<keyword evidence="1" id="KW-1133">Transmembrane helix</keyword>
<evidence type="ECO:0000256" key="1">
    <source>
        <dbReference type="SAM" id="Phobius"/>
    </source>
</evidence>
<name>A0A067SJV8_GALM3</name>
<sequence>MIDDPLPPRYPFRLPPHLVRCLDARRRHPRRQPPRAHLLYHRRLRRDPHRCHRVRRVVLLNNRGFLVWYTFLTFAIVVTPVNFQPGGQDQLAVVLHASRREPVKDTEPAAALLLFFAVCGS</sequence>
<dbReference type="AlphaFoldDB" id="A0A067SJV8"/>